<organism evidence="2 3">
    <name type="scientific">Ilumatobacter coccineus (strain NBRC 103263 / KCTC 29153 / YM16-304)</name>
    <dbReference type="NCBI Taxonomy" id="1313172"/>
    <lineage>
        <taxon>Bacteria</taxon>
        <taxon>Bacillati</taxon>
        <taxon>Actinomycetota</taxon>
        <taxon>Acidimicrobiia</taxon>
        <taxon>Acidimicrobiales</taxon>
        <taxon>Ilumatobacteraceae</taxon>
        <taxon>Ilumatobacter</taxon>
    </lineage>
</organism>
<dbReference type="CDD" id="cd00118">
    <property type="entry name" value="LysM"/>
    <property type="match status" value="1"/>
</dbReference>
<dbReference type="SMART" id="SM00257">
    <property type="entry name" value="LysM"/>
    <property type="match status" value="1"/>
</dbReference>
<gene>
    <name evidence="2" type="ORF">YM304_38740</name>
</gene>
<dbReference type="KEGG" id="aym:YM304_38740"/>
<dbReference type="AlphaFoldDB" id="A0A6C7EI15"/>
<dbReference type="PROSITE" id="PS51782">
    <property type="entry name" value="LYSM"/>
    <property type="match status" value="1"/>
</dbReference>
<feature type="domain" description="LysM" evidence="1">
    <location>
        <begin position="64"/>
        <end position="108"/>
    </location>
</feature>
<dbReference type="Proteomes" id="UP000011863">
    <property type="component" value="Chromosome"/>
</dbReference>
<evidence type="ECO:0000259" key="1">
    <source>
        <dbReference type="PROSITE" id="PS51782"/>
    </source>
</evidence>
<proteinExistence type="predicted"/>
<sequence>MMTSPSPSFARVAIGPLLLAGVLGVAAVGCGTTDEASRETLPPLVTTTSSTVPVVTDPNEGKVEFYEIKPGEGLGQIALAFEVPLQSIIDLNNIENPDNVPAGLIIQIPTDVVLITELPEVTTTLPE</sequence>
<accession>A0A6C7EI15</accession>
<dbReference type="InterPro" id="IPR036779">
    <property type="entry name" value="LysM_dom_sf"/>
</dbReference>
<dbReference type="Pfam" id="PF01476">
    <property type="entry name" value="LysM"/>
    <property type="match status" value="1"/>
</dbReference>
<dbReference type="Gene3D" id="3.10.350.10">
    <property type="entry name" value="LysM domain"/>
    <property type="match status" value="1"/>
</dbReference>
<protein>
    <recommendedName>
        <fullName evidence="1">LysM domain-containing protein</fullName>
    </recommendedName>
</protein>
<dbReference type="SUPFAM" id="SSF54106">
    <property type="entry name" value="LysM domain"/>
    <property type="match status" value="1"/>
</dbReference>
<dbReference type="EMBL" id="AP012057">
    <property type="protein sequence ID" value="BAN04188.1"/>
    <property type="molecule type" value="Genomic_DNA"/>
</dbReference>
<reference evidence="2 3" key="1">
    <citation type="journal article" date="2013" name="Int. J. Syst. Evol. Microbiol.">
        <title>Ilumatobacter nonamiense sp. nov. and Ilumatobacter coccineum sp. nov., isolated from seashore sand.</title>
        <authorList>
            <person name="Matsumoto A."/>
            <person name="Kasai H."/>
            <person name="Matsuo Y."/>
            <person name="Shizuri Y."/>
            <person name="Ichikawa N."/>
            <person name="Fujita N."/>
            <person name="Omura S."/>
            <person name="Takahashi Y."/>
        </authorList>
    </citation>
    <scope>NUCLEOTIDE SEQUENCE [LARGE SCALE GENOMIC DNA]</scope>
    <source>
        <strain evidence="3">NBRC 103263 / KCTC 29153 / YM16-304</strain>
    </source>
</reference>
<evidence type="ECO:0000313" key="2">
    <source>
        <dbReference type="EMBL" id="BAN04188.1"/>
    </source>
</evidence>
<evidence type="ECO:0000313" key="3">
    <source>
        <dbReference type="Proteomes" id="UP000011863"/>
    </source>
</evidence>
<dbReference type="InterPro" id="IPR018392">
    <property type="entry name" value="LysM"/>
</dbReference>
<keyword evidence="3" id="KW-1185">Reference proteome</keyword>
<name>A0A6C7EI15_ILUCY</name>